<evidence type="ECO:0000313" key="2">
    <source>
        <dbReference type="Proteomes" id="UP001152803"/>
    </source>
</evidence>
<accession>A0A9Q1DU41</accession>
<proteinExistence type="predicted"/>
<organism evidence="1 2">
    <name type="scientific">Conger conger</name>
    <name type="common">Conger eel</name>
    <name type="synonym">Muraena conger</name>
    <dbReference type="NCBI Taxonomy" id="82655"/>
    <lineage>
        <taxon>Eukaryota</taxon>
        <taxon>Metazoa</taxon>
        <taxon>Chordata</taxon>
        <taxon>Craniata</taxon>
        <taxon>Vertebrata</taxon>
        <taxon>Euteleostomi</taxon>
        <taxon>Actinopterygii</taxon>
        <taxon>Neopterygii</taxon>
        <taxon>Teleostei</taxon>
        <taxon>Anguilliformes</taxon>
        <taxon>Congridae</taxon>
        <taxon>Conger</taxon>
    </lineage>
</organism>
<sequence>MLTWVEYGHNTLPCAATGKSPFEISLGYQPPLFPDQEAEIAVPSLATHMKRCAKIWRDAKAALLRTADRNRRFADRHRTPAPAYKNRAMALRSVPGSLPVSFWTNRSSETSIVTTLINSKDRQESVVKGGVLSRFRSVS</sequence>
<name>A0A9Q1DU41_CONCO</name>
<dbReference type="AlphaFoldDB" id="A0A9Q1DU41"/>
<comment type="caution">
    <text evidence="1">The sequence shown here is derived from an EMBL/GenBank/DDBJ whole genome shotgun (WGS) entry which is preliminary data.</text>
</comment>
<dbReference type="OrthoDB" id="1430630at2759"/>
<dbReference type="Proteomes" id="UP001152803">
    <property type="component" value="Unassembled WGS sequence"/>
</dbReference>
<protein>
    <submittedName>
        <fullName evidence="1">Uncharacterized protein</fullName>
    </submittedName>
</protein>
<evidence type="ECO:0000313" key="1">
    <source>
        <dbReference type="EMBL" id="KAJ8281749.1"/>
    </source>
</evidence>
<reference evidence="1" key="1">
    <citation type="journal article" date="2023" name="Science">
        <title>Genome structures resolve the early diversification of teleost fishes.</title>
        <authorList>
            <person name="Parey E."/>
            <person name="Louis A."/>
            <person name="Montfort J."/>
            <person name="Bouchez O."/>
            <person name="Roques C."/>
            <person name="Iampietro C."/>
            <person name="Lluch J."/>
            <person name="Castinel A."/>
            <person name="Donnadieu C."/>
            <person name="Desvignes T."/>
            <person name="Floi Bucao C."/>
            <person name="Jouanno E."/>
            <person name="Wen M."/>
            <person name="Mejri S."/>
            <person name="Dirks R."/>
            <person name="Jansen H."/>
            <person name="Henkel C."/>
            <person name="Chen W.J."/>
            <person name="Zahm M."/>
            <person name="Cabau C."/>
            <person name="Klopp C."/>
            <person name="Thompson A.W."/>
            <person name="Robinson-Rechavi M."/>
            <person name="Braasch I."/>
            <person name="Lecointre G."/>
            <person name="Bobe J."/>
            <person name="Postlethwait J.H."/>
            <person name="Berthelot C."/>
            <person name="Roest Crollius H."/>
            <person name="Guiguen Y."/>
        </authorList>
    </citation>
    <scope>NUCLEOTIDE SEQUENCE</scope>
    <source>
        <strain evidence="1">Concon-B</strain>
    </source>
</reference>
<gene>
    <name evidence="1" type="ORF">COCON_G00042680</name>
</gene>
<keyword evidence="2" id="KW-1185">Reference proteome</keyword>
<dbReference type="EMBL" id="JAFJMO010000003">
    <property type="protein sequence ID" value="KAJ8281749.1"/>
    <property type="molecule type" value="Genomic_DNA"/>
</dbReference>
<feature type="non-terminal residue" evidence="1">
    <location>
        <position position="1"/>
    </location>
</feature>